<evidence type="ECO:0000313" key="1">
    <source>
        <dbReference type="EMBL" id="SFJ57153.1"/>
    </source>
</evidence>
<dbReference type="OrthoDB" id="9124170at2"/>
<reference evidence="1 2" key="1">
    <citation type="submission" date="2016-10" db="EMBL/GenBank/DDBJ databases">
        <authorList>
            <person name="de Groot N.N."/>
        </authorList>
    </citation>
    <scope>NUCLEOTIDE SEQUENCE [LARGE SCALE GENOMIC DNA]</scope>
    <source>
        <strain evidence="1 2">LMG 23650</strain>
    </source>
</reference>
<name>A0A1I3SE91_9BURK</name>
<sequence>MEKRLATLMLLAVTALTGCGGGDDISAPTPPKLLTNIAVPNASSPPFSFDIGYVEAGKYFLSDRNNKAVDVVDTQSNTLLAQIVGPFIGAGATTNESGPDGIVGITGTNTIYVGDVDSVKVIDTAAQKTVNTIVISNSGSRVDEGCYDPDDHLAMFANPGDSPPFVTLISTLTQKPVAKLSFNGSSGLEACAYDPASKSFLINNDGTAANPEGELDVITASSAVAGNPSVSKSFPLGKCAPAGIVLGPNNDVLIGCDPPAGDPLITLILDRTSGAIQASLPFGGVDQVGYDPASNRYFLPARHYVTSGIAAASGFSPQMAVIDGTSRQLLVKIPVGTGAHSVAIDSTLGQVYVPFQPGAAGFPNGGISLFSTR</sequence>
<dbReference type="Gene3D" id="2.130.10.10">
    <property type="entry name" value="YVTN repeat-like/Quinoprotein amine dehydrogenase"/>
    <property type="match status" value="2"/>
</dbReference>
<keyword evidence="2" id="KW-1185">Reference proteome</keyword>
<dbReference type="InterPro" id="IPR011048">
    <property type="entry name" value="Haem_d1_sf"/>
</dbReference>
<dbReference type="Proteomes" id="UP000199548">
    <property type="component" value="Unassembled WGS sequence"/>
</dbReference>
<keyword evidence="1" id="KW-0238">DNA-binding</keyword>
<dbReference type="GO" id="GO:0003677">
    <property type="term" value="F:DNA binding"/>
    <property type="evidence" value="ECO:0007669"/>
    <property type="project" value="UniProtKB-KW"/>
</dbReference>
<proteinExistence type="predicted"/>
<accession>A0A1I3SE91</accession>
<dbReference type="PANTHER" id="PTHR47197:SF3">
    <property type="entry name" value="DIHYDRO-HEME D1 DEHYDROGENASE"/>
    <property type="match status" value="1"/>
</dbReference>
<organism evidence="1 2">
    <name type="scientific">Paraburkholderia megapolitana</name>
    <dbReference type="NCBI Taxonomy" id="420953"/>
    <lineage>
        <taxon>Bacteria</taxon>
        <taxon>Pseudomonadati</taxon>
        <taxon>Pseudomonadota</taxon>
        <taxon>Betaproteobacteria</taxon>
        <taxon>Burkholderiales</taxon>
        <taxon>Burkholderiaceae</taxon>
        <taxon>Paraburkholderia</taxon>
    </lineage>
</organism>
<dbReference type="RefSeq" id="WP_091017252.1">
    <property type="nucleotide sequence ID" value="NZ_CP041745.1"/>
</dbReference>
<dbReference type="PANTHER" id="PTHR47197">
    <property type="entry name" value="PROTEIN NIRF"/>
    <property type="match status" value="1"/>
</dbReference>
<gene>
    <name evidence="1" type="ORF">SAMN05192543_108176</name>
</gene>
<dbReference type="PROSITE" id="PS51257">
    <property type="entry name" value="PROKAR_LIPOPROTEIN"/>
    <property type="match status" value="1"/>
</dbReference>
<dbReference type="InterPro" id="IPR051200">
    <property type="entry name" value="Host-pathogen_enzymatic-act"/>
</dbReference>
<dbReference type="InterPro" id="IPR015943">
    <property type="entry name" value="WD40/YVTN_repeat-like_dom_sf"/>
</dbReference>
<dbReference type="SUPFAM" id="SSF51004">
    <property type="entry name" value="C-terminal (heme d1) domain of cytochrome cd1-nitrite reductase"/>
    <property type="match status" value="1"/>
</dbReference>
<dbReference type="STRING" id="420953.SAMN05192543_108176"/>
<dbReference type="AlphaFoldDB" id="A0A1I3SE91"/>
<protein>
    <submittedName>
        <fullName evidence="1">DNA-binding beta-propeller fold protein YncE</fullName>
    </submittedName>
</protein>
<dbReference type="EMBL" id="FOQU01000008">
    <property type="protein sequence ID" value="SFJ57153.1"/>
    <property type="molecule type" value="Genomic_DNA"/>
</dbReference>
<evidence type="ECO:0000313" key="2">
    <source>
        <dbReference type="Proteomes" id="UP000199548"/>
    </source>
</evidence>